<accession>F2IBU9</accession>
<evidence type="ECO:0000313" key="2">
    <source>
        <dbReference type="Proteomes" id="UP000007463"/>
    </source>
</evidence>
<dbReference type="KEGG" id="fte:Fluta_0168"/>
<keyword evidence="2" id="KW-1185">Reference proteome</keyword>
<organism evidence="1 2">
    <name type="scientific">Fluviicola taffensis (strain DSM 16823 / NCIMB 13979 / RW262)</name>
    <dbReference type="NCBI Taxonomy" id="755732"/>
    <lineage>
        <taxon>Bacteria</taxon>
        <taxon>Pseudomonadati</taxon>
        <taxon>Bacteroidota</taxon>
        <taxon>Flavobacteriia</taxon>
        <taxon>Flavobacteriales</taxon>
        <taxon>Crocinitomicaceae</taxon>
        <taxon>Fluviicola</taxon>
    </lineage>
</organism>
<sequence>MNLACTNTQDRLMCNRLMINELNVNLTYFTKRKLVTGIVFPNE</sequence>
<proteinExistence type="predicted"/>
<reference evidence="2" key="2">
    <citation type="submission" date="2011-02" db="EMBL/GenBank/DDBJ databases">
        <title>The complete genome of Fluviicola taffensis DSM 16823.</title>
        <authorList>
            <consortium name="US DOE Joint Genome Institute (JGI-PGF)"/>
            <person name="Lucas S."/>
            <person name="Copeland A."/>
            <person name="Lapidus A."/>
            <person name="Bruce D."/>
            <person name="Goodwin L."/>
            <person name="Pitluck S."/>
            <person name="Kyrpides N."/>
            <person name="Mavromatis K."/>
            <person name="Ivanova N."/>
            <person name="Mikhailova N."/>
            <person name="Pagani I."/>
            <person name="Chertkov O."/>
            <person name="Detter J.C."/>
            <person name="Han C."/>
            <person name="Tapia R."/>
            <person name="Land M."/>
            <person name="Hauser L."/>
            <person name="Markowitz V."/>
            <person name="Cheng J.-F."/>
            <person name="Hugenholtz P."/>
            <person name="Woyke T."/>
            <person name="Wu D."/>
            <person name="Tindall B."/>
            <person name="Pomrenke H.G."/>
            <person name="Brambilla E."/>
            <person name="Klenk H.-P."/>
            <person name="Eisen J.A."/>
        </authorList>
    </citation>
    <scope>NUCLEOTIDE SEQUENCE [LARGE SCALE GENOMIC DNA]</scope>
    <source>
        <strain evidence="2">DSM 16823 / RW262 / RW262</strain>
    </source>
</reference>
<dbReference type="Proteomes" id="UP000007463">
    <property type="component" value="Chromosome"/>
</dbReference>
<protein>
    <submittedName>
        <fullName evidence="1">Uncharacterized protein</fullName>
    </submittedName>
</protein>
<name>F2IBU9_FLUTR</name>
<dbReference type="AlphaFoldDB" id="F2IBU9"/>
<dbReference type="STRING" id="755732.Fluta_0168"/>
<dbReference type="HOGENOM" id="CLU_3233940_0_0_10"/>
<evidence type="ECO:0000313" key="1">
    <source>
        <dbReference type="EMBL" id="AEA42177.1"/>
    </source>
</evidence>
<reference evidence="1 2" key="1">
    <citation type="journal article" date="2011" name="Stand. Genomic Sci.">
        <title>Complete genome sequence of the gliding freshwater bacterium Fluviicola taffensis type strain (RW262).</title>
        <authorList>
            <person name="Woyke T."/>
            <person name="Chertkov O."/>
            <person name="Lapidus A."/>
            <person name="Nolan M."/>
            <person name="Lucas S."/>
            <person name="Del Rio T.G."/>
            <person name="Tice H."/>
            <person name="Cheng J.F."/>
            <person name="Tapia R."/>
            <person name="Han C."/>
            <person name="Goodwin L."/>
            <person name="Pitluck S."/>
            <person name="Liolios K."/>
            <person name="Pagani I."/>
            <person name="Ivanova N."/>
            <person name="Huntemann M."/>
            <person name="Mavromatis K."/>
            <person name="Mikhailova N."/>
            <person name="Pati A."/>
            <person name="Chen A."/>
            <person name="Palaniappan K."/>
            <person name="Land M."/>
            <person name="Hauser L."/>
            <person name="Brambilla E.M."/>
            <person name="Rohde M."/>
            <person name="Mwirichia R."/>
            <person name="Sikorski J."/>
            <person name="Tindall B.J."/>
            <person name="Goker M."/>
            <person name="Bristow J."/>
            <person name="Eisen J.A."/>
            <person name="Markowitz V."/>
            <person name="Hugenholtz P."/>
            <person name="Klenk H.P."/>
            <person name="Kyrpides N.C."/>
        </authorList>
    </citation>
    <scope>NUCLEOTIDE SEQUENCE [LARGE SCALE GENOMIC DNA]</scope>
    <source>
        <strain evidence="2">DSM 16823 / RW262 / RW262</strain>
    </source>
</reference>
<gene>
    <name evidence="1" type="ordered locus">Fluta_0168</name>
</gene>
<dbReference type="EMBL" id="CP002542">
    <property type="protein sequence ID" value="AEA42177.1"/>
    <property type="molecule type" value="Genomic_DNA"/>
</dbReference>